<dbReference type="Gene3D" id="2.40.110.10">
    <property type="entry name" value="Butyryl-CoA Dehydrogenase, subunit A, domain 2"/>
    <property type="match status" value="1"/>
</dbReference>
<keyword evidence="1" id="KW-0560">Oxidoreductase</keyword>
<keyword evidence="3" id="KW-1185">Reference proteome</keyword>
<dbReference type="RefSeq" id="WP_009576804.1">
    <property type="nucleotide sequence ID" value="NZ_AEIG01000086.1"/>
</dbReference>
<evidence type="ECO:0000256" key="1">
    <source>
        <dbReference type="ARBA" id="ARBA00023002"/>
    </source>
</evidence>
<dbReference type="GO" id="GO:0016627">
    <property type="term" value="F:oxidoreductase activity, acting on the CH-CH group of donors"/>
    <property type="evidence" value="ECO:0007669"/>
    <property type="project" value="InterPro"/>
</dbReference>
<sequence length="375" mass="41999">MTYLVPDSTIALIEAKAPEARKNRVMSHEVVQALKDCGFFKMFLPKKWGGLECRPQEFFREQIRIAEADMSHAWASGIIAIHAYQIAMMDHKAQETVYGEDPNTLVSSSYNPVGAKVEQVEGGCMVSGRWGWSSGSEHCTWALLGGIVANEGYRTFLIPRTQYVIEDTWNVMGLQATGSNDVVIEEPIFVPDHMSHKRDDGFNCIHEQDSAIYDLSWAQGFVRVVNTPAIGALKKALKIFIETRSGGFKTTTDMTKFAADVEIQERVAKVKNIISELEAVLFSNFDKMEAANWKPSIDDRILYRYQASLVIPKAIEAMDLLYDAAGGRSVFNGHPMMELWHDIHIARCHVANNPTPFARNLGSTQLGMENTDIFI</sequence>
<dbReference type="STRING" id="2518989.IMCC3088_2646"/>
<dbReference type="Pfam" id="PF08028">
    <property type="entry name" value="Acyl-CoA_dh_2"/>
    <property type="match status" value="1"/>
</dbReference>
<accession>F3L4P5</accession>
<dbReference type="eggNOG" id="COG1960">
    <property type="taxonomic scope" value="Bacteria"/>
</dbReference>
<protein>
    <submittedName>
        <fullName evidence="2">Acyl-CoA dehydrogenase, type 2, C-terminal domain</fullName>
    </submittedName>
</protein>
<dbReference type="Gene3D" id="1.10.540.10">
    <property type="entry name" value="Acyl-CoA dehydrogenase/oxidase, N-terminal domain"/>
    <property type="match status" value="1"/>
</dbReference>
<reference evidence="2 3" key="1">
    <citation type="journal article" date="2011" name="J. Bacteriol.">
        <title>Genome sequence of strain IMCC3088, a proteorhodopsin-containing marine bacterium belonging to the OM60/NOR5 clade.</title>
        <authorList>
            <person name="Jang Y."/>
            <person name="Oh H.M."/>
            <person name="Kang I."/>
            <person name="Lee K."/>
            <person name="Yang S.J."/>
            <person name="Cho J.C."/>
        </authorList>
    </citation>
    <scope>NUCLEOTIDE SEQUENCE [LARGE SCALE GENOMIC DNA]</scope>
    <source>
        <strain evidence="2 3">IMCC3088</strain>
    </source>
</reference>
<gene>
    <name evidence="2" type="ORF">IMCC3088_2646</name>
</gene>
<evidence type="ECO:0000313" key="3">
    <source>
        <dbReference type="Proteomes" id="UP000005615"/>
    </source>
</evidence>
<dbReference type="InterPro" id="IPR009100">
    <property type="entry name" value="AcylCoA_DH/oxidase_NM_dom_sf"/>
</dbReference>
<organism evidence="2 3">
    <name type="scientific">Aequoribacter fuscus</name>
    <dbReference type="NCBI Taxonomy" id="2518989"/>
    <lineage>
        <taxon>Bacteria</taxon>
        <taxon>Pseudomonadati</taxon>
        <taxon>Pseudomonadota</taxon>
        <taxon>Gammaproteobacteria</taxon>
        <taxon>Cellvibrionales</taxon>
        <taxon>Halieaceae</taxon>
        <taxon>Aequoribacter</taxon>
    </lineage>
</organism>
<comment type="caution">
    <text evidence="2">The sequence shown here is derived from an EMBL/GenBank/DDBJ whole genome shotgun (WGS) entry which is preliminary data.</text>
</comment>
<dbReference type="InterPro" id="IPR046373">
    <property type="entry name" value="Acyl-CoA_Oxase/DH_mid-dom_sf"/>
</dbReference>
<name>F3L4P5_9GAMM</name>
<dbReference type="GO" id="GO:0050660">
    <property type="term" value="F:flavin adenine dinucleotide binding"/>
    <property type="evidence" value="ECO:0007669"/>
    <property type="project" value="InterPro"/>
</dbReference>
<dbReference type="InterPro" id="IPR037069">
    <property type="entry name" value="AcylCoA_DH/ox_N_sf"/>
</dbReference>
<dbReference type="InterPro" id="IPR013107">
    <property type="entry name" value="Acyl-CoA_DH_C"/>
</dbReference>
<dbReference type="OrthoDB" id="7316074at2"/>
<dbReference type="PIRSF" id="PIRSF016578">
    <property type="entry name" value="HsaA"/>
    <property type="match status" value="1"/>
</dbReference>
<dbReference type="Gene3D" id="1.20.140.10">
    <property type="entry name" value="Butyryl-CoA Dehydrogenase, subunit A, domain 3"/>
    <property type="match status" value="1"/>
</dbReference>
<dbReference type="EMBL" id="AEIG01000086">
    <property type="protein sequence ID" value="EGG28693.1"/>
    <property type="molecule type" value="Genomic_DNA"/>
</dbReference>
<proteinExistence type="predicted"/>
<dbReference type="SUPFAM" id="SSF56645">
    <property type="entry name" value="Acyl-CoA dehydrogenase NM domain-like"/>
    <property type="match status" value="1"/>
</dbReference>
<evidence type="ECO:0000313" key="2">
    <source>
        <dbReference type="EMBL" id="EGG28693.1"/>
    </source>
</evidence>
<dbReference type="AlphaFoldDB" id="F3L4P5"/>
<dbReference type="Proteomes" id="UP000005615">
    <property type="component" value="Unassembled WGS sequence"/>
</dbReference>